<protein>
    <submittedName>
        <fullName evidence="3">Uncharacterized protein</fullName>
    </submittedName>
</protein>
<proteinExistence type="predicted"/>
<dbReference type="KEGG" id="cchv:BTM20_05315"/>
<feature type="transmembrane region" description="Helical" evidence="2">
    <location>
        <begin position="6"/>
        <end position="27"/>
    </location>
</feature>
<feature type="region of interest" description="Disordered" evidence="1">
    <location>
        <begin position="141"/>
        <end position="183"/>
    </location>
</feature>
<sequence>MSIKKFILGTIIFTVIVILGFTSVNIVTTKALSPTGNGEDNYAMVSEEFGEDFEEFIKDNATVKIYTPANEEDNTTIKIDDKEFRIKKENPFIKAFSQVTSNISIKLNSIKNKIDGKLKKEKKENKDTNSKLDNIVDDFIKEREKKESQKENIDKDNTKTSSEEEVNKDQNNTEQQIEEKLHE</sequence>
<evidence type="ECO:0000313" key="3">
    <source>
        <dbReference type="EMBL" id="MBX7290072.1"/>
    </source>
</evidence>
<dbReference type="AlphaFoldDB" id="A0ABD4REZ6"/>
<dbReference type="Proteomes" id="UP000775179">
    <property type="component" value="Unassembled WGS sequence"/>
</dbReference>
<comment type="caution">
    <text evidence="3">The sequence shown here is derived from an EMBL/GenBank/DDBJ whole genome shotgun (WGS) entry which is preliminary data.</text>
</comment>
<dbReference type="GeneID" id="66302940"/>
<keyword evidence="2" id="KW-1133">Transmembrane helix</keyword>
<feature type="compositionally biased region" description="Basic and acidic residues" evidence="1">
    <location>
        <begin position="141"/>
        <end position="168"/>
    </location>
</feature>
<evidence type="ECO:0000256" key="2">
    <source>
        <dbReference type="SAM" id="Phobius"/>
    </source>
</evidence>
<organism evidence="3 4">
    <name type="scientific">Clostridium chauvoei</name>
    <dbReference type="NCBI Taxonomy" id="46867"/>
    <lineage>
        <taxon>Bacteria</taxon>
        <taxon>Bacillati</taxon>
        <taxon>Bacillota</taxon>
        <taxon>Clostridia</taxon>
        <taxon>Eubacteriales</taxon>
        <taxon>Clostridiaceae</taxon>
        <taxon>Clostridium</taxon>
    </lineage>
</organism>
<accession>A0ABD4REZ6</accession>
<evidence type="ECO:0000313" key="4">
    <source>
        <dbReference type="Proteomes" id="UP000775179"/>
    </source>
</evidence>
<keyword evidence="2" id="KW-0812">Transmembrane</keyword>
<gene>
    <name evidence="3" type="ORF">K4H94_03275</name>
</gene>
<dbReference type="EMBL" id="JAIFTX010000005">
    <property type="protein sequence ID" value="MBX7290072.1"/>
    <property type="molecule type" value="Genomic_DNA"/>
</dbReference>
<keyword evidence="2" id="KW-0472">Membrane</keyword>
<name>A0ABD4REZ6_9CLOT</name>
<evidence type="ECO:0000256" key="1">
    <source>
        <dbReference type="SAM" id="MobiDB-lite"/>
    </source>
</evidence>
<reference evidence="3 4" key="1">
    <citation type="submission" date="2021-08" db="EMBL/GenBank/DDBJ databases">
        <title>Genome sequence analysis of Clostridium chauvoei strains of European origin and evaluation of typing options for outbreak investigations.</title>
        <authorList>
            <person name="Abdel-Glil M."/>
            <person name="Thomas P."/>
            <person name="Seyboldt C."/>
        </authorList>
    </citation>
    <scope>NUCLEOTIDE SEQUENCE [LARGE SCALE GENOMIC DNA]</scope>
    <source>
        <strain evidence="3 4">S0260-09</strain>
    </source>
</reference>
<dbReference type="RefSeq" id="WP_021875270.1">
    <property type="nucleotide sequence ID" value="NZ_CP018624.1"/>
</dbReference>